<sequence>MHPRHELTKYVGSEDCAEESVSEFFGQLVEDIGVGVAAVGTNGTFIYVNDHYAGMLGRTKEDLIGRSVGEINTAFDQARFEEYWHSFSMNETHVAETVHRTASGETVPVRTNVTRVEIGGEPVNVGTIQDISELERRREQLDVLRRVLRHDLRNRLNVVSGYVDLIELELDSTDELHDHFTHIQTEIEHLLATSENSRRLENLLDESASGPSQRTKMVRLDRLLEEALARVRTKFPGVDVETVDPGPVRVRAAEYLGQAITHVLSNGIIHNDSERPRIELGVTVGEERVVLSVADNGPGIPDERKDLVFGREETDQLHHGNGFGLFFVENVVEESDGEIWIEDNEPRGSIFKIALDLEPRAPVDRAERV</sequence>
<dbReference type="SUPFAM" id="SSF55785">
    <property type="entry name" value="PYP-like sensor domain (PAS domain)"/>
    <property type="match status" value="1"/>
</dbReference>
<dbReference type="GO" id="GO:0000155">
    <property type="term" value="F:phosphorelay sensor kinase activity"/>
    <property type="evidence" value="ECO:0007669"/>
    <property type="project" value="InterPro"/>
</dbReference>
<keyword evidence="6" id="KW-0812">Transmembrane</keyword>
<keyword evidence="7" id="KW-0547">Nucleotide-binding</keyword>
<name>A0A346PPH8_9EURY</name>
<reference evidence="16" key="1">
    <citation type="submission" date="2018-02" db="EMBL/GenBank/DDBJ databases">
        <title>Phenotypic and genomic properties of facultatively anaerobic sulfur-reducing natronoarchaea from hypersaline soda lakes.</title>
        <authorList>
            <person name="Sorokin D.Y."/>
            <person name="Kublanov I.V."/>
            <person name="Roman P."/>
            <person name="Sinninghe Damste J.S."/>
            <person name="Golyshin P.N."/>
            <person name="Rojo D."/>
            <person name="Ciordia S."/>
            <person name="Mena M.D.C."/>
            <person name="Ferrer M."/>
            <person name="Messina E."/>
            <person name="Smedile F."/>
            <person name="La Spada G."/>
            <person name="La Cono V."/>
            <person name="Yakimov M.M."/>
        </authorList>
    </citation>
    <scope>NUCLEOTIDE SEQUENCE [LARGE SCALE GENOMIC DNA]</scope>
    <source>
        <strain evidence="16">AArc-Mg</strain>
    </source>
</reference>
<dbReference type="OrthoDB" id="3369at2157"/>
<dbReference type="GO" id="GO:0030295">
    <property type="term" value="F:protein kinase activator activity"/>
    <property type="evidence" value="ECO:0007669"/>
    <property type="project" value="TreeGrafter"/>
</dbReference>
<dbReference type="GO" id="GO:0005524">
    <property type="term" value="F:ATP binding"/>
    <property type="evidence" value="ECO:0007669"/>
    <property type="project" value="UniProtKB-KW"/>
</dbReference>
<evidence type="ECO:0000256" key="8">
    <source>
        <dbReference type="ARBA" id="ARBA00022777"/>
    </source>
</evidence>
<accession>A0A346PPH8</accession>
<evidence type="ECO:0000313" key="15">
    <source>
        <dbReference type="EMBL" id="AXR81423.1"/>
    </source>
</evidence>
<dbReference type="PANTHER" id="PTHR42878:SF7">
    <property type="entry name" value="SENSOR HISTIDINE KINASE GLRK"/>
    <property type="match status" value="1"/>
</dbReference>
<evidence type="ECO:0000256" key="3">
    <source>
        <dbReference type="ARBA" id="ARBA00012438"/>
    </source>
</evidence>
<comment type="subcellular location">
    <subcellularLocation>
        <location evidence="2">Membrane</location>
        <topology evidence="2">Multi-pass membrane protein</topology>
    </subcellularLocation>
</comment>
<dbReference type="RefSeq" id="WP_117368093.1">
    <property type="nucleotide sequence ID" value="NZ_CP027033.1"/>
</dbReference>
<evidence type="ECO:0000256" key="6">
    <source>
        <dbReference type="ARBA" id="ARBA00022692"/>
    </source>
</evidence>
<dbReference type="Gene3D" id="3.30.565.10">
    <property type="entry name" value="Histidine kinase-like ATPase, C-terminal domain"/>
    <property type="match status" value="1"/>
</dbReference>
<dbReference type="CDD" id="cd00082">
    <property type="entry name" value="HisKA"/>
    <property type="match status" value="1"/>
</dbReference>
<keyword evidence="4" id="KW-0597">Phosphoprotein</keyword>
<dbReference type="CDD" id="cd00130">
    <property type="entry name" value="PAS"/>
    <property type="match status" value="1"/>
</dbReference>
<keyword evidence="10" id="KW-1133">Transmembrane helix</keyword>
<dbReference type="SMART" id="SM00091">
    <property type="entry name" value="PAS"/>
    <property type="match status" value="1"/>
</dbReference>
<dbReference type="PANTHER" id="PTHR42878">
    <property type="entry name" value="TWO-COMPONENT HISTIDINE KINASE"/>
    <property type="match status" value="1"/>
</dbReference>
<evidence type="ECO:0000313" key="16">
    <source>
        <dbReference type="Proteomes" id="UP000258613"/>
    </source>
</evidence>
<dbReference type="EC" id="2.7.13.3" evidence="3"/>
<dbReference type="GO" id="GO:0007234">
    <property type="term" value="P:osmosensory signaling via phosphorelay pathway"/>
    <property type="evidence" value="ECO:0007669"/>
    <property type="project" value="TreeGrafter"/>
</dbReference>
<dbReference type="AlphaFoldDB" id="A0A346PPH8"/>
<evidence type="ECO:0000256" key="10">
    <source>
        <dbReference type="ARBA" id="ARBA00022989"/>
    </source>
</evidence>
<keyword evidence="5" id="KW-0808">Transferase</keyword>
<evidence type="ECO:0000256" key="2">
    <source>
        <dbReference type="ARBA" id="ARBA00004141"/>
    </source>
</evidence>
<comment type="catalytic activity">
    <reaction evidence="1">
        <text>ATP + protein L-histidine = ADP + protein N-phospho-L-histidine.</text>
        <dbReference type="EC" id="2.7.13.3"/>
    </reaction>
</comment>
<dbReference type="SUPFAM" id="SSF55874">
    <property type="entry name" value="ATPase domain of HSP90 chaperone/DNA topoisomerase II/histidine kinase"/>
    <property type="match status" value="1"/>
</dbReference>
<dbReference type="KEGG" id="nag:AArcMg_1408"/>
<keyword evidence="16" id="KW-1185">Reference proteome</keyword>
<dbReference type="InterPro" id="IPR013656">
    <property type="entry name" value="PAS_4"/>
</dbReference>
<dbReference type="Gene3D" id="1.10.287.130">
    <property type="match status" value="1"/>
</dbReference>
<dbReference type="InterPro" id="IPR036890">
    <property type="entry name" value="HATPase_C_sf"/>
</dbReference>
<dbReference type="CDD" id="cd00075">
    <property type="entry name" value="HATPase"/>
    <property type="match status" value="1"/>
</dbReference>
<dbReference type="InterPro" id="IPR004358">
    <property type="entry name" value="Sig_transdc_His_kin-like_C"/>
</dbReference>
<dbReference type="SMART" id="SM00387">
    <property type="entry name" value="HATPase_c"/>
    <property type="match status" value="1"/>
</dbReference>
<evidence type="ECO:0000259" key="13">
    <source>
        <dbReference type="PROSITE" id="PS50109"/>
    </source>
</evidence>
<dbReference type="InterPro" id="IPR003661">
    <property type="entry name" value="HisK_dim/P_dom"/>
</dbReference>
<dbReference type="Pfam" id="PF02518">
    <property type="entry name" value="HATPase_c"/>
    <property type="match status" value="1"/>
</dbReference>
<dbReference type="InterPro" id="IPR035965">
    <property type="entry name" value="PAS-like_dom_sf"/>
</dbReference>
<evidence type="ECO:0000256" key="1">
    <source>
        <dbReference type="ARBA" id="ARBA00000085"/>
    </source>
</evidence>
<dbReference type="InterPro" id="IPR003594">
    <property type="entry name" value="HATPase_dom"/>
</dbReference>
<dbReference type="NCBIfam" id="TIGR00229">
    <property type="entry name" value="sensory_box"/>
    <property type="match status" value="1"/>
</dbReference>
<dbReference type="Pfam" id="PF08448">
    <property type="entry name" value="PAS_4"/>
    <property type="match status" value="1"/>
</dbReference>
<proteinExistence type="predicted"/>
<dbReference type="GO" id="GO:0000156">
    <property type="term" value="F:phosphorelay response regulator activity"/>
    <property type="evidence" value="ECO:0007669"/>
    <property type="project" value="TreeGrafter"/>
</dbReference>
<dbReference type="PRINTS" id="PR00344">
    <property type="entry name" value="BCTRLSENSOR"/>
</dbReference>
<dbReference type="GO" id="GO:0016020">
    <property type="term" value="C:membrane"/>
    <property type="evidence" value="ECO:0007669"/>
    <property type="project" value="UniProtKB-SubCell"/>
</dbReference>
<evidence type="ECO:0000256" key="4">
    <source>
        <dbReference type="ARBA" id="ARBA00022553"/>
    </source>
</evidence>
<dbReference type="GeneID" id="37641893"/>
<protein>
    <recommendedName>
        <fullName evidence="3">histidine kinase</fullName>
        <ecNumber evidence="3">2.7.13.3</ecNumber>
    </recommendedName>
</protein>
<dbReference type="EMBL" id="CP027033">
    <property type="protein sequence ID" value="AXR81423.1"/>
    <property type="molecule type" value="Genomic_DNA"/>
</dbReference>
<dbReference type="InterPro" id="IPR036097">
    <property type="entry name" value="HisK_dim/P_sf"/>
</dbReference>
<dbReference type="SUPFAM" id="SSF47384">
    <property type="entry name" value="Homodimeric domain of signal transducing histidine kinase"/>
    <property type="match status" value="1"/>
</dbReference>
<keyword evidence="11" id="KW-0902">Two-component regulatory system</keyword>
<evidence type="ECO:0000256" key="9">
    <source>
        <dbReference type="ARBA" id="ARBA00022840"/>
    </source>
</evidence>
<evidence type="ECO:0000256" key="5">
    <source>
        <dbReference type="ARBA" id="ARBA00022679"/>
    </source>
</evidence>
<dbReference type="InterPro" id="IPR005467">
    <property type="entry name" value="His_kinase_dom"/>
</dbReference>
<keyword evidence="12" id="KW-0472">Membrane</keyword>
<dbReference type="InterPro" id="IPR000014">
    <property type="entry name" value="PAS"/>
</dbReference>
<gene>
    <name evidence="15" type="ORF">AArcMg_1408</name>
</gene>
<dbReference type="Proteomes" id="UP000258613">
    <property type="component" value="Chromosome"/>
</dbReference>
<evidence type="ECO:0000256" key="7">
    <source>
        <dbReference type="ARBA" id="ARBA00022741"/>
    </source>
</evidence>
<dbReference type="InterPro" id="IPR050351">
    <property type="entry name" value="BphY/WalK/GraS-like"/>
</dbReference>
<keyword evidence="8 15" id="KW-0418">Kinase</keyword>
<dbReference type="PROSITE" id="PS50109">
    <property type="entry name" value="HIS_KIN"/>
    <property type="match status" value="1"/>
</dbReference>
<feature type="domain" description="Histidine kinase" evidence="13">
    <location>
        <begin position="147"/>
        <end position="359"/>
    </location>
</feature>
<organism evidence="15 16">
    <name type="scientific">Natrarchaeobaculum sulfurireducens</name>
    <dbReference type="NCBI Taxonomy" id="2044521"/>
    <lineage>
        <taxon>Archaea</taxon>
        <taxon>Methanobacteriati</taxon>
        <taxon>Methanobacteriota</taxon>
        <taxon>Stenosarchaea group</taxon>
        <taxon>Halobacteria</taxon>
        <taxon>Halobacteriales</taxon>
        <taxon>Natrialbaceae</taxon>
        <taxon>Natrarchaeobaculum</taxon>
    </lineage>
</organism>
<dbReference type="PROSITE" id="PS50112">
    <property type="entry name" value="PAS"/>
    <property type="match status" value="1"/>
</dbReference>
<feature type="domain" description="PAS" evidence="14">
    <location>
        <begin position="21"/>
        <end position="67"/>
    </location>
</feature>
<evidence type="ECO:0000256" key="12">
    <source>
        <dbReference type="ARBA" id="ARBA00023136"/>
    </source>
</evidence>
<evidence type="ECO:0000259" key="14">
    <source>
        <dbReference type="PROSITE" id="PS50112"/>
    </source>
</evidence>
<evidence type="ECO:0000256" key="11">
    <source>
        <dbReference type="ARBA" id="ARBA00023012"/>
    </source>
</evidence>
<keyword evidence="9" id="KW-0067">ATP-binding</keyword>
<dbReference type="Gene3D" id="3.30.450.20">
    <property type="entry name" value="PAS domain"/>
    <property type="match status" value="1"/>
</dbReference>